<evidence type="ECO:0000256" key="8">
    <source>
        <dbReference type="ARBA" id="ARBA00023136"/>
    </source>
</evidence>
<dbReference type="GO" id="GO:0016020">
    <property type="term" value="C:membrane"/>
    <property type="evidence" value="ECO:0007669"/>
    <property type="project" value="UniProtKB-SubCell"/>
</dbReference>
<dbReference type="PROSITE" id="PS50049">
    <property type="entry name" value="THD_2"/>
    <property type="match status" value="1"/>
</dbReference>
<gene>
    <name evidence="13" type="primary">TNF</name>
    <name evidence="13" type="ORF">Y1Q_0004662</name>
</gene>
<keyword evidence="4" id="KW-0202">Cytokine</keyword>
<comment type="caution">
    <text evidence="13">The sequence shown here is derived from an EMBL/GenBank/DDBJ whole genome shotgun (WGS) entry which is preliminary data.</text>
</comment>
<dbReference type="EMBL" id="AKHW03002316">
    <property type="protein sequence ID" value="KYO39306.1"/>
    <property type="molecule type" value="Genomic_DNA"/>
</dbReference>
<feature type="domain" description="THD" evidence="12">
    <location>
        <begin position="87"/>
        <end position="230"/>
    </location>
</feature>
<dbReference type="RefSeq" id="XP_006258274.1">
    <property type="nucleotide sequence ID" value="XM_006258212.4"/>
</dbReference>
<name>A0A151NR33_ALLMI</name>
<sequence length="231" mass="25300">MTMSSENLVPDVEKGTVVVVRESRPRSDPWKCLGISSFLLLVGATVVLAFLHFRAGQQALRESRALSEPLEAGPRTMKLQAERAQKPAAHVVATIEGDHLKWDAEVAPTMLLHGMKLVKNKLVVPQNGLYFVYSQVVFRGQACPEEDLSLTISRYAVEYPTDKALLTAFKSVCVGSPAPGPSPTSDQWLESLYQGAVFRLEKGDEISSQPASTKYVDAESDQVYFGVIGMD</sequence>
<feature type="transmembrane region" description="Helical" evidence="11">
    <location>
        <begin position="33"/>
        <end position="53"/>
    </location>
</feature>
<dbReference type="PRINTS" id="PR01234">
    <property type="entry name" value="TNECROSISFCT"/>
</dbReference>
<dbReference type="Proteomes" id="UP000050525">
    <property type="component" value="Unassembled WGS sequence"/>
</dbReference>
<dbReference type="GO" id="GO:0009986">
    <property type="term" value="C:cell surface"/>
    <property type="evidence" value="ECO:0007669"/>
    <property type="project" value="TreeGrafter"/>
</dbReference>
<evidence type="ECO:0000256" key="9">
    <source>
        <dbReference type="ARBA" id="ARBA00023157"/>
    </source>
</evidence>
<dbReference type="InterPro" id="IPR006052">
    <property type="entry name" value="TNF_dom"/>
</dbReference>
<dbReference type="AlphaFoldDB" id="A0A151NR33"/>
<dbReference type="GeneID" id="102569751"/>
<dbReference type="KEGG" id="amj:102569751"/>
<evidence type="ECO:0000256" key="2">
    <source>
        <dbReference type="ARBA" id="ARBA00008670"/>
    </source>
</evidence>
<dbReference type="SUPFAM" id="SSF49842">
    <property type="entry name" value="TNF-like"/>
    <property type="match status" value="1"/>
</dbReference>
<evidence type="ECO:0000256" key="4">
    <source>
        <dbReference type="ARBA" id="ARBA00022514"/>
    </source>
</evidence>
<dbReference type="InterPro" id="IPR006053">
    <property type="entry name" value="TNF"/>
</dbReference>
<dbReference type="GO" id="GO:0005164">
    <property type="term" value="F:tumor necrosis factor receptor binding"/>
    <property type="evidence" value="ECO:0007669"/>
    <property type="project" value="InterPro"/>
</dbReference>
<dbReference type="PANTHER" id="PTHR11471:SF23">
    <property type="entry name" value="TUMOR NECROSIS FACTOR"/>
    <property type="match status" value="1"/>
</dbReference>
<organism evidence="13 14">
    <name type="scientific">Alligator mississippiensis</name>
    <name type="common">American alligator</name>
    <dbReference type="NCBI Taxonomy" id="8496"/>
    <lineage>
        <taxon>Eukaryota</taxon>
        <taxon>Metazoa</taxon>
        <taxon>Chordata</taxon>
        <taxon>Craniata</taxon>
        <taxon>Vertebrata</taxon>
        <taxon>Euteleostomi</taxon>
        <taxon>Archelosauria</taxon>
        <taxon>Archosauria</taxon>
        <taxon>Crocodylia</taxon>
        <taxon>Alligatoridae</taxon>
        <taxon>Alligatorinae</taxon>
        <taxon>Alligator</taxon>
    </lineage>
</organism>
<evidence type="ECO:0000256" key="5">
    <source>
        <dbReference type="ARBA" id="ARBA00022692"/>
    </source>
</evidence>
<comment type="similarity">
    <text evidence="2">Belongs to the tumor necrosis factor family.</text>
</comment>
<evidence type="ECO:0000256" key="1">
    <source>
        <dbReference type="ARBA" id="ARBA00004606"/>
    </source>
</evidence>
<keyword evidence="14" id="KW-1185">Reference proteome</keyword>
<dbReference type="GO" id="GO:0043123">
    <property type="term" value="P:positive regulation of canonical NF-kappaB signal transduction"/>
    <property type="evidence" value="ECO:0007669"/>
    <property type="project" value="TreeGrafter"/>
</dbReference>
<dbReference type="OrthoDB" id="5983780at2759"/>
<keyword evidence="6" id="KW-0735">Signal-anchor</keyword>
<reference evidence="13 14" key="1">
    <citation type="journal article" date="2012" name="Genome Biol.">
        <title>Sequencing three crocodilian genomes to illuminate the evolution of archosaurs and amniotes.</title>
        <authorList>
            <person name="St John J.A."/>
            <person name="Braun E.L."/>
            <person name="Isberg S.R."/>
            <person name="Miles L.G."/>
            <person name="Chong A.Y."/>
            <person name="Gongora J."/>
            <person name="Dalzell P."/>
            <person name="Moran C."/>
            <person name="Bed'hom B."/>
            <person name="Abzhanov A."/>
            <person name="Burgess S.C."/>
            <person name="Cooksey A.M."/>
            <person name="Castoe T.A."/>
            <person name="Crawford N.G."/>
            <person name="Densmore L.D."/>
            <person name="Drew J.C."/>
            <person name="Edwards S.V."/>
            <person name="Faircloth B.C."/>
            <person name="Fujita M.K."/>
            <person name="Greenwold M.J."/>
            <person name="Hoffmann F.G."/>
            <person name="Howard J.M."/>
            <person name="Iguchi T."/>
            <person name="Janes D.E."/>
            <person name="Khan S.Y."/>
            <person name="Kohno S."/>
            <person name="de Koning A.J."/>
            <person name="Lance S.L."/>
            <person name="McCarthy F.M."/>
            <person name="McCormack J.E."/>
            <person name="Merchant M.E."/>
            <person name="Peterson D.G."/>
            <person name="Pollock D.D."/>
            <person name="Pourmand N."/>
            <person name="Raney B.J."/>
            <person name="Roessler K.A."/>
            <person name="Sanford J.R."/>
            <person name="Sawyer R.H."/>
            <person name="Schmidt C.J."/>
            <person name="Triplett E.W."/>
            <person name="Tuberville T.D."/>
            <person name="Venegas-Anaya M."/>
            <person name="Howard J.T."/>
            <person name="Jarvis E.D."/>
            <person name="Guillette L.J.Jr."/>
            <person name="Glenn T.C."/>
            <person name="Green R.E."/>
            <person name="Ray D.A."/>
        </authorList>
    </citation>
    <scope>NUCLEOTIDE SEQUENCE [LARGE SCALE GENOMIC DNA]</scope>
    <source>
        <strain evidence="13">KSC_2009_1</strain>
    </source>
</reference>
<keyword evidence="8 11" id="KW-0472">Membrane</keyword>
<dbReference type="CTD" id="7124"/>
<dbReference type="eggNOG" id="ENOG502S4K8">
    <property type="taxonomic scope" value="Eukaryota"/>
</dbReference>
<dbReference type="CDD" id="cd00184">
    <property type="entry name" value="TNF"/>
    <property type="match status" value="1"/>
</dbReference>
<dbReference type="Gene3D" id="2.60.120.40">
    <property type="match status" value="1"/>
</dbReference>
<evidence type="ECO:0000256" key="10">
    <source>
        <dbReference type="ARBA" id="ARBA00029751"/>
    </source>
</evidence>
<dbReference type="InterPro" id="IPR008983">
    <property type="entry name" value="Tumour_necrosis_fac-like_dom"/>
</dbReference>
<keyword evidence="5 11" id="KW-0812">Transmembrane</keyword>
<comment type="subcellular location">
    <subcellularLocation>
        <location evidence="1">Membrane</location>
        <topology evidence="1">Single-pass type II membrane protein</topology>
    </subcellularLocation>
</comment>
<keyword evidence="7 11" id="KW-1133">Transmembrane helix</keyword>
<evidence type="ECO:0000313" key="14">
    <source>
        <dbReference type="Proteomes" id="UP000050525"/>
    </source>
</evidence>
<dbReference type="InterPro" id="IPR021184">
    <property type="entry name" value="TNF_CS"/>
</dbReference>
<dbReference type="GO" id="GO:0033209">
    <property type="term" value="P:tumor necrosis factor-mediated signaling pathway"/>
    <property type="evidence" value="ECO:0007669"/>
    <property type="project" value="TreeGrafter"/>
</dbReference>
<keyword evidence="9" id="KW-1015">Disulfide bond</keyword>
<evidence type="ECO:0000313" key="13">
    <source>
        <dbReference type="EMBL" id="KYO39306.1"/>
    </source>
</evidence>
<evidence type="ECO:0000256" key="11">
    <source>
        <dbReference type="SAM" id="Phobius"/>
    </source>
</evidence>
<evidence type="ECO:0000259" key="12">
    <source>
        <dbReference type="PROSITE" id="PS50049"/>
    </source>
</evidence>
<dbReference type="Pfam" id="PF00229">
    <property type="entry name" value="TNF"/>
    <property type="match status" value="1"/>
</dbReference>
<dbReference type="GO" id="GO:0005125">
    <property type="term" value="F:cytokine activity"/>
    <property type="evidence" value="ECO:0007669"/>
    <property type="project" value="UniProtKB-KW"/>
</dbReference>
<dbReference type="GO" id="GO:0045944">
    <property type="term" value="P:positive regulation of transcription by RNA polymerase II"/>
    <property type="evidence" value="ECO:0007669"/>
    <property type="project" value="TreeGrafter"/>
</dbReference>
<dbReference type="GO" id="GO:0005615">
    <property type="term" value="C:extracellular space"/>
    <property type="evidence" value="ECO:0007669"/>
    <property type="project" value="UniProtKB-KW"/>
</dbReference>
<proteinExistence type="inferred from homology"/>
<evidence type="ECO:0000256" key="6">
    <source>
        <dbReference type="ARBA" id="ARBA00022968"/>
    </source>
</evidence>
<evidence type="ECO:0000256" key="7">
    <source>
        <dbReference type="ARBA" id="ARBA00022989"/>
    </source>
</evidence>
<accession>A0A151NR33</accession>
<dbReference type="SMART" id="SM00207">
    <property type="entry name" value="TNF"/>
    <property type="match status" value="1"/>
</dbReference>
<dbReference type="PROSITE" id="PS00251">
    <property type="entry name" value="THD_1"/>
    <property type="match status" value="1"/>
</dbReference>
<evidence type="ECO:0000256" key="3">
    <source>
        <dbReference type="ARBA" id="ARBA00013893"/>
    </source>
</evidence>
<dbReference type="GO" id="GO:2001238">
    <property type="term" value="P:positive regulation of extrinsic apoptotic signaling pathway"/>
    <property type="evidence" value="ECO:0007669"/>
    <property type="project" value="TreeGrafter"/>
</dbReference>
<dbReference type="STRING" id="8496.A0A151NR33"/>
<dbReference type="GO" id="GO:0006955">
    <property type="term" value="P:immune response"/>
    <property type="evidence" value="ECO:0007669"/>
    <property type="project" value="InterPro"/>
</dbReference>
<protein>
    <recommendedName>
        <fullName evidence="3">Tumor necrosis factor</fullName>
    </recommendedName>
    <alternativeName>
        <fullName evidence="10">TNF-alpha</fullName>
    </alternativeName>
</protein>
<dbReference type="PANTHER" id="PTHR11471">
    <property type="entry name" value="TUMOR NECROSIS FACTOR FAMILY MEMBER"/>
    <property type="match status" value="1"/>
</dbReference>
<dbReference type="GO" id="GO:0008625">
    <property type="term" value="P:extrinsic apoptotic signaling pathway via death domain receptors"/>
    <property type="evidence" value="ECO:0007669"/>
    <property type="project" value="TreeGrafter"/>
</dbReference>